<dbReference type="Proteomes" id="UP001489004">
    <property type="component" value="Unassembled WGS sequence"/>
</dbReference>
<protein>
    <submittedName>
        <fullName evidence="2">Uncharacterized protein</fullName>
    </submittedName>
</protein>
<gene>
    <name evidence="2" type="ORF">WJX72_000143</name>
</gene>
<keyword evidence="1" id="KW-0175">Coiled coil</keyword>
<proteinExistence type="predicted"/>
<accession>A0AAW1PKZ6</accession>
<reference evidence="2 3" key="1">
    <citation type="journal article" date="2024" name="Nat. Commun.">
        <title>Phylogenomics reveals the evolutionary origins of lichenization in chlorophyte algae.</title>
        <authorList>
            <person name="Puginier C."/>
            <person name="Libourel C."/>
            <person name="Otte J."/>
            <person name="Skaloud P."/>
            <person name="Haon M."/>
            <person name="Grisel S."/>
            <person name="Petersen M."/>
            <person name="Berrin J.G."/>
            <person name="Delaux P.M."/>
            <person name="Dal Grande F."/>
            <person name="Keller J."/>
        </authorList>
    </citation>
    <scope>NUCLEOTIDE SEQUENCE [LARGE SCALE GENOMIC DNA]</scope>
    <source>
        <strain evidence="2 3">SAG 2043</strain>
    </source>
</reference>
<keyword evidence="3" id="KW-1185">Reference proteome</keyword>
<name>A0AAW1PKZ6_9CHLO</name>
<evidence type="ECO:0000256" key="1">
    <source>
        <dbReference type="SAM" id="Coils"/>
    </source>
</evidence>
<evidence type="ECO:0000313" key="2">
    <source>
        <dbReference type="EMBL" id="KAK9808589.1"/>
    </source>
</evidence>
<dbReference type="EMBL" id="JALJOR010000011">
    <property type="protein sequence ID" value="KAK9808589.1"/>
    <property type="molecule type" value="Genomic_DNA"/>
</dbReference>
<comment type="caution">
    <text evidence="2">The sequence shown here is derived from an EMBL/GenBank/DDBJ whole genome shotgun (WGS) entry which is preliminary data.</text>
</comment>
<evidence type="ECO:0000313" key="3">
    <source>
        <dbReference type="Proteomes" id="UP001489004"/>
    </source>
</evidence>
<feature type="coiled-coil region" evidence="1">
    <location>
        <begin position="35"/>
        <end position="119"/>
    </location>
</feature>
<dbReference type="AlphaFoldDB" id="A0AAW1PKZ6"/>
<sequence>MPQTHQAEAALHTYSRPTRLEKLRYALDQQEIGRRAEALAKKARLDKQAEELQTAITQKLTEERANLQAAKAMKDPEGKKRIAAIAEQQAALEAALEDLATQKAQAEALIDREDILEEATLVAKRNQLAKQAKILEDKIDSTLKGLKATV</sequence>
<organism evidence="2 3">
    <name type="scientific">[Myrmecia] bisecta</name>
    <dbReference type="NCBI Taxonomy" id="41462"/>
    <lineage>
        <taxon>Eukaryota</taxon>
        <taxon>Viridiplantae</taxon>
        <taxon>Chlorophyta</taxon>
        <taxon>core chlorophytes</taxon>
        <taxon>Trebouxiophyceae</taxon>
        <taxon>Trebouxiales</taxon>
        <taxon>Trebouxiaceae</taxon>
        <taxon>Myrmecia</taxon>
    </lineage>
</organism>